<protein>
    <recommendedName>
        <fullName evidence="6">Holliday junction branch migration complex subunit RuvA</fullName>
    </recommendedName>
</protein>
<keyword evidence="1 6" id="KW-0963">Cytoplasm</keyword>
<dbReference type="GO" id="GO:0048476">
    <property type="term" value="C:Holliday junction resolvase complex"/>
    <property type="evidence" value="ECO:0007669"/>
    <property type="project" value="UniProtKB-UniRule"/>
</dbReference>
<dbReference type="SUPFAM" id="SSF47781">
    <property type="entry name" value="RuvA domain 2-like"/>
    <property type="match status" value="1"/>
</dbReference>
<gene>
    <name evidence="6" type="primary">ruvA</name>
    <name evidence="8" type="ORF">EV03_2077</name>
</gene>
<dbReference type="InterPro" id="IPR000085">
    <property type="entry name" value="RuvA"/>
</dbReference>
<comment type="similarity">
    <text evidence="6">Belongs to the RuvA family.</text>
</comment>
<dbReference type="Pfam" id="PF14520">
    <property type="entry name" value="HHH_5"/>
    <property type="match status" value="1"/>
</dbReference>
<reference evidence="9" key="1">
    <citation type="journal article" date="2014" name="Sci. Data">
        <title>Genomes of diverse isolates of the marine cyanobacterium Prochlorococcus.</title>
        <authorList>
            <person name="Biller S."/>
            <person name="Berube P."/>
            <person name="Thompson J."/>
            <person name="Kelly L."/>
            <person name="Roggensack S."/>
            <person name="Awad L."/>
            <person name="Roache-Johnson K."/>
            <person name="Ding H."/>
            <person name="Giovannoni S.J."/>
            <person name="Moore L.R."/>
            <person name="Chisholm S.W."/>
        </authorList>
    </citation>
    <scope>NUCLEOTIDE SEQUENCE [LARGE SCALE GENOMIC DNA]</scope>
    <source>
        <strain evidence="9">PAC1</strain>
    </source>
</reference>
<dbReference type="EMBL" id="JNAX01000015">
    <property type="protein sequence ID" value="KGG19691.1"/>
    <property type="molecule type" value="Genomic_DNA"/>
</dbReference>
<organism evidence="8 9">
    <name type="scientific">Prochlorococcus marinus str. PAC1</name>
    <dbReference type="NCBI Taxonomy" id="59924"/>
    <lineage>
        <taxon>Bacteria</taxon>
        <taxon>Bacillati</taxon>
        <taxon>Cyanobacteriota</taxon>
        <taxon>Cyanophyceae</taxon>
        <taxon>Synechococcales</taxon>
        <taxon>Prochlorococcaceae</taxon>
        <taxon>Prochlorococcus</taxon>
    </lineage>
</organism>
<dbReference type="GO" id="GO:0005524">
    <property type="term" value="F:ATP binding"/>
    <property type="evidence" value="ECO:0007669"/>
    <property type="project" value="InterPro"/>
</dbReference>
<keyword evidence="8" id="KW-0547">Nucleotide-binding</keyword>
<dbReference type="GO" id="GO:0006310">
    <property type="term" value="P:DNA recombination"/>
    <property type="evidence" value="ECO:0007669"/>
    <property type="project" value="UniProtKB-UniRule"/>
</dbReference>
<comment type="domain">
    <text evidence="6">Has three domains with a flexible linker between the domains II and III and assumes an 'L' shape. Domain III is highly mobile and contacts RuvB.</text>
</comment>
<keyword evidence="3 6" id="KW-0238">DNA-binding</keyword>
<comment type="function">
    <text evidence="6">The RuvA-RuvB-RuvC complex processes Holliday junction (HJ) DNA during genetic recombination and DNA repair, while the RuvA-RuvB complex plays an important role in the rescue of blocked DNA replication forks via replication fork reversal (RFR). RuvA specifically binds to HJ cruciform DNA, conferring on it an open structure. The RuvB hexamer acts as an ATP-dependent pump, pulling dsDNA into and through the RuvAB complex. HJ branch migration allows RuvC to scan DNA until it finds its consensus sequence, where it cleaves and resolves the cruciform DNA.</text>
</comment>
<dbReference type="InterPro" id="IPR010994">
    <property type="entry name" value="RuvA_2-like"/>
</dbReference>
<comment type="subunit">
    <text evidence="6">Homotetramer. Forms an RuvA(8)-RuvB(12)-Holliday junction (HJ) complex. HJ DNA is sandwiched between 2 RuvA tetramers; dsDNA enters through RuvA and exits via RuvB. An RuvB hexamer assembles on each DNA strand where it exits the tetramer. Each RuvB hexamer is contacted by two RuvA subunits (via domain III) on 2 adjacent RuvB subunits; this complex drives branch migration. In the full resolvosome a probable DNA-RuvA(4)-RuvB(12)-RuvC(2) complex forms which resolves the HJ.</text>
</comment>
<evidence type="ECO:0000256" key="4">
    <source>
        <dbReference type="ARBA" id="ARBA00023172"/>
    </source>
</evidence>
<feature type="domain" description="Helix-hairpin-helix DNA-binding motif class 1" evidence="7">
    <location>
        <begin position="76"/>
        <end position="95"/>
    </location>
</feature>
<keyword evidence="8" id="KW-0347">Helicase</keyword>
<keyword evidence="8" id="KW-0067">ATP-binding</keyword>
<keyword evidence="8" id="KW-0378">Hydrolase</keyword>
<name>A0A0A2C018_PROMR</name>
<comment type="subcellular location">
    <subcellularLocation>
        <location evidence="6">Cytoplasm</location>
    </subcellularLocation>
</comment>
<evidence type="ECO:0000313" key="8">
    <source>
        <dbReference type="EMBL" id="KGG19691.1"/>
    </source>
</evidence>
<dbReference type="AlphaFoldDB" id="A0A0A2C018"/>
<comment type="caution">
    <text evidence="8">The sequence shown here is derived from an EMBL/GenBank/DDBJ whole genome shotgun (WGS) entry which is preliminary data.</text>
</comment>
<proteinExistence type="inferred from homology"/>
<dbReference type="Pfam" id="PF01330">
    <property type="entry name" value="RuvA_N"/>
    <property type="match status" value="1"/>
</dbReference>
<dbReference type="Gene3D" id="1.10.150.20">
    <property type="entry name" value="5' to 3' exonuclease, C-terminal subdomain"/>
    <property type="match status" value="1"/>
</dbReference>
<dbReference type="GO" id="GO:0006281">
    <property type="term" value="P:DNA repair"/>
    <property type="evidence" value="ECO:0007669"/>
    <property type="project" value="UniProtKB-UniRule"/>
</dbReference>
<comment type="caution">
    <text evidence="6">Lacks conserved residue(s) required for the propagation of feature annotation.</text>
</comment>
<feature type="domain" description="Helix-hairpin-helix DNA-binding motif class 1" evidence="7">
    <location>
        <begin position="111"/>
        <end position="130"/>
    </location>
</feature>
<dbReference type="GO" id="GO:0005737">
    <property type="term" value="C:cytoplasm"/>
    <property type="evidence" value="ECO:0007669"/>
    <property type="project" value="UniProtKB-SubCell"/>
</dbReference>
<feature type="region of interest" description="Domain II" evidence="6">
    <location>
        <begin position="68"/>
        <end position="145"/>
    </location>
</feature>
<dbReference type="Proteomes" id="UP000030392">
    <property type="component" value="Unassembled WGS sequence"/>
</dbReference>
<dbReference type="HAMAP" id="MF_00031">
    <property type="entry name" value="DNA_HJ_migration_RuvA"/>
    <property type="match status" value="1"/>
</dbReference>
<accession>A0A0A2C018</accession>
<dbReference type="SUPFAM" id="SSF50249">
    <property type="entry name" value="Nucleic acid-binding proteins"/>
    <property type="match status" value="1"/>
</dbReference>
<keyword evidence="2 6" id="KW-0227">DNA damage</keyword>
<dbReference type="RefSeq" id="WP_036907448.1">
    <property type="nucleotide sequence ID" value="NZ_CP138967.1"/>
</dbReference>
<evidence type="ECO:0000256" key="6">
    <source>
        <dbReference type="HAMAP-Rule" id="MF_00031"/>
    </source>
</evidence>
<keyword evidence="4 6" id="KW-0233">DNA recombination</keyword>
<evidence type="ECO:0000259" key="7">
    <source>
        <dbReference type="SMART" id="SM00278"/>
    </source>
</evidence>
<dbReference type="GO" id="GO:0009378">
    <property type="term" value="F:four-way junction helicase activity"/>
    <property type="evidence" value="ECO:0007669"/>
    <property type="project" value="InterPro"/>
</dbReference>
<evidence type="ECO:0000256" key="2">
    <source>
        <dbReference type="ARBA" id="ARBA00022763"/>
    </source>
</evidence>
<keyword evidence="5 6" id="KW-0234">DNA repair</keyword>
<dbReference type="Gene3D" id="2.40.50.140">
    <property type="entry name" value="Nucleic acid-binding proteins"/>
    <property type="match status" value="1"/>
</dbReference>
<evidence type="ECO:0000256" key="5">
    <source>
        <dbReference type="ARBA" id="ARBA00023204"/>
    </source>
</evidence>
<evidence type="ECO:0000256" key="1">
    <source>
        <dbReference type="ARBA" id="ARBA00022490"/>
    </source>
</evidence>
<feature type="region of interest" description="Domain III" evidence="6">
    <location>
        <begin position="156"/>
        <end position="224"/>
    </location>
</feature>
<dbReference type="GO" id="GO:0000400">
    <property type="term" value="F:four-way junction DNA binding"/>
    <property type="evidence" value="ECO:0007669"/>
    <property type="project" value="UniProtKB-UniRule"/>
</dbReference>
<dbReference type="InterPro" id="IPR003583">
    <property type="entry name" value="Hlx-hairpin-Hlx_DNA-bd_motif"/>
</dbReference>
<dbReference type="InterPro" id="IPR012340">
    <property type="entry name" value="NA-bd_OB-fold"/>
</dbReference>
<evidence type="ECO:0000313" key="9">
    <source>
        <dbReference type="Proteomes" id="UP000030392"/>
    </source>
</evidence>
<evidence type="ECO:0000256" key="3">
    <source>
        <dbReference type="ARBA" id="ARBA00023125"/>
    </source>
</evidence>
<dbReference type="SMART" id="SM00278">
    <property type="entry name" value="HhH1"/>
    <property type="match status" value="2"/>
</dbReference>
<sequence>MLSWLKGEIIHTWKIASRKGIVLNVGGVGYEIQLLPKQIDKAEVLNDFELWIHQIDREDGTSLYGFIEVNQRDLFREIISVNGIGPQIGMAMLEEFEVPQLVNAIENKESNLLTKTQGIGKRIAERLIVELRNKLQRFTDNDKTIHENKKDIEANQFSKYIDEIYLILISLGYVDNEIKESIKIITINEKENSLLLNSSSAEEKAELMDKHLKEILMKLSEKST</sequence>
<dbReference type="InterPro" id="IPR013849">
    <property type="entry name" value="DNA_helicase_Holl-junc_RuvA_I"/>
</dbReference>
<dbReference type="NCBIfam" id="TIGR00084">
    <property type="entry name" value="ruvA"/>
    <property type="match status" value="1"/>
</dbReference>